<dbReference type="EMBL" id="JAOWKX010000001">
    <property type="protein sequence ID" value="MCV2883261.1"/>
    <property type="molecule type" value="Genomic_DNA"/>
</dbReference>
<dbReference type="Proteomes" id="UP001652504">
    <property type="component" value="Unassembled WGS sequence"/>
</dbReference>
<comment type="caution">
    <text evidence="2">The sequence shown here is derived from an EMBL/GenBank/DDBJ whole genome shotgun (WGS) entry which is preliminary data.</text>
</comment>
<dbReference type="RefSeq" id="WP_263710460.1">
    <property type="nucleotide sequence ID" value="NZ_JAOWKX010000001.1"/>
</dbReference>
<evidence type="ECO:0000313" key="3">
    <source>
        <dbReference type="Proteomes" id="UP001652504"/>
    </source>
</evidence>
<evidence type="ECO:0008006" key="4">
    <source>
        <dbReference type="Google" id="ProtNLM"/>
    </source>
</evidence>
<proteinExistence type="predicted"/>
<sequence>MSKNTDYILSLCHSLSEKGLTPTVGLIRSKATRALTVPEVISTLKRWKENPASYNQIASDEMAPTEHASSEATLEARVNKLEKEVAMLKALIEKSRTQLIDN</sequence>
<evidence type="ECO:0000256" key="1">
    <source>
        <dbReference type="SAM" id="Coils"/>
    </source>
</evidence>
<reference evidence="2 3" key="1">
    <citation type="submission" date="2022-10" db="EMBL/GenBank/DDBJ databases">
        <title>Aestuariibacter sp. AA17 isolated from Montipora capitata coral fragment.</title>
        <authorList>
            <person name="Emsley S.A."/>
            <person name="Pfannmuller K.M."/>
            <person name="Loughran R.M."/>
            <person name="Shlafstein M."/>
            <person name="Papke E."/>
            <person name="Saw J.H."/>
            <person name="Ushijima B."/>
            <person name="Videau P."/>
        </authorList>
    </citation>
    <scope>NUCLEOTIDE SEQUENCE [LARGE SCALE GENOMIC DNA]</scope>
    <source>
        <strain evidence="2 3">AA17</strain>
    </source>
</reference>
<keyword evidence="3" id="KW-1185">Reference proteome</keyword>
<keyword evidence="1" id="KW-0175">Coiled coil</keyword>
<name>A0ABT3A4F0_9ALTE</name>
<evidence type="ECO:0000313" key="2">
    <source>
        <dbReference type="EMBL" id="MCV2883261.1"/>
    </source>
</evidence>
<organism evidence="2 3">
    <name type="scientific">Fluctibacter corallii</name>
    <dbReference type="NCBI Taxonomy" id="2984329"/>
    <lineage>
        <taxon>Bacteria</taxon>
        <taxon>Pseudomonadati</taxon>
        <taxon>Pseudomonadota</taxon>
        <taxon>Gammaproteobacteria</taxon>
        <taxon>Alteromonadales</taxon>
        <taxon>Alteromonadaceae</taxon>
        <taxon>Fluctibacter</taxon>
    </lineage>
</organism>
<protein>
    <recommendedName>
        <fullName evidence="4">KfrA N-terminal DNA-binding domain-containing protein</fullName>
    </recommendedName>
</protein>
<accession>A0ABT3A4F0</accession>
<gene>
    <name evidence="2" type="ORF">OE749_00950</name>
</gene>
<feature type="coiled-coil region" evidence="1">
    <location>
        <begin position="71"/>
        <end position="98"/>
    </location>
</feature>